<organism evidence="3 4">
    <name type="scientific">Batrachochytrium salamandrivorans</name>
    <dbReference type="NCBI Taxonomy" id="1357716"/>
    <lineage>
        <taxon>Eukaryota</taxon>
        <taxon>Fungi</taxon>
        <taxon>Fungi incertae sedis</taxon>
        <taxon>Chytridiomycota</taxon>
        <taxon>Chytridiomycota incertae sedis</taxon>
        <taxon>Chytridiomycetes</taxon>
        <taxon>Rhizophydiales</taxon>
        <taxon>Rhizophydiales incertae sedis</taxon>
        <taxon>Batrachochytrium</taxon>
    </lineage>
</organism>
<protein>
    <recommendedName>
        <fullName evidence="2">TOG domain-containing protein</fullName>
    </recommendedName>
</protein>
<dbReference type="InterPro" id="IPR016024">
    <property type="entry name" value="ARM-type_fold"/>
</dbReference>
<feature type="domain" description="TOG" evidence="2">
    <location>
        <begin position="435"/>
        <end position="673"/>
    </location>
</feature>
<dbReference type="InterPro" id="IPR034085">
    <property type="entry name" value="TOG"/>
</dbReference>
<sequence>MEKQSVCVDSSSYTAPESIYSCGGLDTSAYTFGSAAQAVPNVLDKASRRPKQHSSAIPKGVGKAKDSPTRTTIPDILQRSILEGISSADPDKQLESIIYLFDCLTSSNSLSGASDAANVLYNHNNPQLNMRDTNDILASMPQCLQSDTWELRDAAMDLTLYTLSDTIKHSKQSIYPTVFLGADDAWLPTFKLIRDLVPILCGLTPKMDSQKQQQIIDLFFRLSSEYTDLGPLYEDIIHHGIDNDNWRARATNTRLIPRQFQRDVGCIKMSILLTALVGRFRDVSQVVVSEAAKAFAHINTAIGNEQLLACLGVLSQDCQQIVLDEQALLIQNGYRLTPTDRKISDGSPLRQLTLGKSLTEKIPEIPNLFPSAANTRSSDIGSRHILGNTALSQSSLFSGSPNPCDILDSYTPSTVHGSRPISSQKTDLPLSPDNSDAGALQISFGFAPAISVRILQLNDTDWKKRSVAIESIFIASDNIKMDIFLPHINEFVEFSTLVLQDDNFKVVLTMLHIIEKILPVVGEAFQSRVPKLSTALVNKLADNSAVIRHTSGKVLILLMQATLPELVYNTVLVYISNANPRIREEMINVLTISLLAIPDQVVDVHFLARFLAPAVKDTKAKVRYVAVEACAVLAHRMGSSEVLSALKSHGLDVDIIQMLQVRFLNTNLPSLTGNGTLEHLISPPQFGVSKSVSLPQPIPLKAVAFRITATHSQQGIHKASPKKNTYVDLQSQISIDDGLGQLFLSENKKTSDKGSTSTTPKLSTLKAKSHDEVGNDKGKL</sequence>
<dbReference type="SUPFAM" id="SSF48371">
    <property type="entry name" value="ARM repeat"/>
    <property type="match status" value="1"/>
</dbReference>
<reference evidence="3 4" key="1">
    <citation type="submission" date="2021-02" db="EMBL/GenBank/DDBJ databases">
        <title>Variation within the Batrachochytrium salamandrivorans European outbreak.</title>
        <authorList>
            <person name="Kelly M."/>
            <person name="Pasmans F."/>
            <person name="Shea T.P."/>
            <person name="Munoz J.F."/>
            <person name="Carranza S."/>
            <person name="Cuomo C.A."/>
            <person name="Martel A."/>
        </authorList>
    </citation>
    <scope>NUCLEOTIDE SEQUENCE [LARGE SCALE GENOMIC DNA]</scope>
    <source>
        <strain evidence="3 4">AMFP18/2</strain>
    </source>
</reference>
<dbReference type="SMART" id="SM01349">
    <property type="entry name" value="TOG"/>
    <property type="match status" value="1"/>
</dbReference>
<evidence type="ECO:0000313" key="4">
    <source>
        <dbReference type="Proteomes" id="UP001648503"/>
    </source>
</evidence>
<feature type="region of interest" description="Disordered" evidence="1">
    <location>
        <begin position="746"/>
        <end position="780"/>
    </location>
</feature>
<evidence type="ECO:0000256" key="1">
    <source>
        <dbReference type="SAM" id="MobiDB-lite"/>
    </source>
</evidence>
<dbReference type="InterPro" id="IPR011989">
    <property type="entry name" value="ARM-like"/>
</dbReference>
<gene>
    <name evidence="3" type="ORF">BASA50_009529</name>
</gene>
<name>A0ABQ8F188_9FUNG</name>
<evidence type="ECO:0000259" key="2">
    <source>
        <dbReference type="SMART" id="SM01349"/>
    </source>
</evidence>
<keyword evidence="4" id="KW-1185">Reference proteome</keyword>
<feature type="compositionally biased region" description="Basic and acidic residues" evidence="1">
    <location>
        <begin position="768"/>
        <end position="780"/>
    </location>
</feature>
<accession>A0ABQ8F188</accession>
<dbReference type="EMBL" id="JAFCIX010000435">
    <property type="protein sequence ID" value="KAH6590269.1"/>
    <property type="molecule type" value="Genomic_DNA"/>
</dbReference>
<proteinExistence type="predicted"/>
<evidence type="ECO:0000313" key="3">
    <source>
        <dbReference type="EMBL" id="KAH6590269.1"/>
    </source>
</evidence>
<comment type="caution">
    <text evidence="3">The sequence shown here is derived from an EMBL/GenBank/DDBJ whole genome shotgun (WGS) entry which is preliminary data.</text>
</comment>
<feature type="compositionally biased region" description="Low complexity" evidence="1">
    <location>
        <begin position="753"/>
        <end position="766"/>
    </location>
</feature>
<dbReference type="Proteomes" id="UP001648503">
    <property type="component" value="Unassembled WGS sequence"/>
</dbReference>
<dbReference type="Gene3D" id="1.25.10.10">
    <property type="entry name" value="Leucine-rich Repeat Variant"/>
    <property type="match status" value="2"/>
</dbReference>
<feature type="region of interest" description="Disordered" evidence="1">
    <location>
        <begin position="46"/>
        <end position="70"/>
    </location>
</feature>